<accession>A0AAV2FB16</accession>
<protein>
    <submittedName>
        <fullName evidence="2">Uncharacterized protein</fullName>
    </submittedName>
</protein>
<keyword evidence="3" id="KW-1185">Reference proteome</keyword>
<proteinExistence type="predicted"/>
<organism evidence="2 3">
    <name type="scientific">Linum trigynum</name>
    <dbReference type="NCBI Taxonomy" id="586398"/>
    <lineage>
        <taxon>Eukaryota</taxon>
        <taxon>Viridiplantae</taxon>
        <taxon>Streptophyta</taxon>
        <taxon>Embryophyta</taxon>
        <taxon>Tracheophyta</taxon>
        <taxon>Spermatophyta</taxon>
        <taxon>Magnoliopsida</taxon>
        <taxon>eudicotyledons</taxon>
        <taxon>Gunneridae</taxon>
        <taxon>Pentapetalae</taxon>
        <taxon>rosids</taxon>
        <taxon>fabids</taxon>
        <taxon>Malpighiales</taxon>
        <taxon>Linaceae</taxon>
        <taxon>Linum</taxon>
    </lineage>
</organism>
<dbReference type="Proteomes" id="UP001497516">
    <property type="component" value="Chromosome 6"/>
</dbReference>
<name>A0AAV2FB16_9ROSI</name>
<gene>
    <name evidence="2" type="ORF">LTRI10_LOCUS35342</name>
</gene>
<reference evidence="2 3" key="1">
    <citation type="submission" date="2024-04" db="EMBL/GenBank/DDBJ databases">
        <authorList>
            <person name="Fracassetti M."/>
        </authorList>
    </citation>
    <scope>NUCLEOTIDE SEQUENCE [LARGE SCALE GENOMIC DNA]</scope>
</reference>
<evidence type="ECO:0000313" key="3">
    <source>
        <dbReference type="Proteomes" id="UP001497516"/>
    </source>
</evidence>
<feature type="region of interest" description="Disordered" evidence="1">
    <location>
        <begin position="53"/>
        <end position="82"/>
    </location>
</feature>
<dbReference type="AlphaFoldDB" id="A0AAV2FB16"/>
<sequence>MDPMEVEQWLAKVTLTLVKMRADDADRILMTVSLLQDAAYTWSTTQQLVERTHQPSLGQSSCNYSKTTSYRRPTGSGSKGNF</sequence>
<evidence type="ECO:0000313" key="2">
    <source>
        <dbReference type="EMBL" id="CAL1394870.1"/>
    </source>
</evidence>
<dbReference type="EMBL" id="OZ034819">
    <property type="protein sequence ID" value="CAL1394870.1"/>
    <property type="molecule type" value="Genomic_DNA"/>
</dbReference>
<evidence type="ECO:0000256" key="1">
    <source>
        <dbReference type="SAM" id="MobiDB-lite"/>
    </source>
</evidence>